<dbReference type="Proteomes" id="UP000321083">
    <property type="component" value="Unassembled WGS sequence"/>
</dbReference>
<dbReference type="AlphaFoldDB" id="A0A5C6M1A9"/>
<feature type="non-terminal residue" evidence="2">
    <location>
        <position position="1"/>
    </location>
</feature>
<comment type="caution">
    <text evidence="2">The sequence shown here is derived from an EMBL/GenBank/DDBJ whole genome shotgun (WGS) entry which is preliminary data.</text>
</comment>
<reference evidence="2 3" key="2">
    <citation type="submission" date="2019-08" db="EMBL/GenBank/DDBJ databases">
        <authorList>
            <person name="Henke P."/>
        </authorList>
    </citation>
    <scope>NUCLEOTIDE SEQUENCE [LARGE SCALE GENOMIC DNA]</scope>
    <source>
        <strain evidence="2">Phe10_nw2017</strain>
    </source>
</reference>
<sequence>NVSERAWVVARCHEYRDDPITAEDYYALYGVFDSTKFSFPGCEPKGQPKDLVPLADDAVVAQAQQDYQQRLAAFEQRQQQRDAGRLAVKQLAAASHRILSGAAVGEGQTVTLQTAVPQGQPGGLESLSLKRGEVLQLAILPNGNYGADTTRVQLEIRRTSGSQPATWSLQDLIDGFAQGGPLRQQRDAAWCFLEVTDGPQFLTDGKPAVEGRQELSAWARGDNPAVFVNQANQQVDVWTRLPARTVFVHPGPDRPVAIAWVCPEDGLYQVQGLVEDAHPAALDGVSFRFEHFANPEIGPALVALGQAVAVPAEPRPSPPVFPVAYAVFESSGKNARVHLRGDPEQPGAEVPRRWLTT</sequence>
<accession>A0A5C6M1A9</accession>
<feature type="non-terminal residue" evidence="2">
    <location>
        <position position="357"/>
    </location>
</feature>
<evidence type="ECO:0000313" key="3">
    <source>
        <dbReference type="Proteomes" id="UP000321083"/>
    </source>
</evidence>
<name>A0A5C6M1A9_9PLAN</name>
<reference evidence="2 3" key="1">
    <citation type="submission" date="2019-08" db="EMBL/GenBank/DDBJ databases">
        <title>100 year-old enigma solved: identification of Planctomyces bekefii, the type genus and species of the phylum Planctomycetes.</title>
        <authorList>
            <person name="Svetlana D.N."/>
            <person name="Overmann J."/>
        </authorList>
    </citation>
    <scope>NUCLEOTIDE SEQUENCE [LARGE SCALE GENOMIC DNA]</scope>
    <source>
        <strain evidence="2">Phe10_nw2017</strain>
    </source>
</reference>
<evidence type="ECO:0000256" key="1">
    <source>
        <dbReference type="SAM" id="MobiDB-lite"/>
    </source>
</evidence>
<protein>
    <submittedName>
        <fullName evidence="2">Uncharacterized protein</fullName>
    </submittedName>
</protein>
<organism evidence="2 3">
    <name type="scientific">Planctomyces bekefii</name>
    <dbReference type="NCBI Taxonomy" id="1653850"/>
    <lineage>
        <taxon>Bacteria</taxon>
        <taxon>Pseudomonadati</taxon>
        <taxon>Planctomycetota</taxon>
        <taxon>Planctomycetia</taxon>
        <taxon>Planctomycetales</taxon>
        <taxon>Planctomycetaceae</taxon>
        <taxon>Planctomyces</taxon>
    </lineage>
</organism>
<keyword evidence="3" id="KW-1185">Reference proteome</keyword>
<feature type="region of interest" description="Disordered" evidence="1">
    <location>
        <begin position="338"/>
        <end position="357"/>
    </location>
</feature>
<gene>
    <name evidence="2" type="ORF">E3A20_29360</name>
</gene>
<evidence type="ECO:0000313" key="2">
    <source>
        <dbReference type="EMBL" id="TWW07935.1"/>
    </source>
</evidence>
<proteinExistence type="predicted"/>
<dbReference type="EMBL" id="SRHE01000934">
    <property type="protein sequence ID" value="TWW07935.1"/>
    <property type="molecule type" value="Genomic_DNA"/>
</dbReference>